<dbReference type="InterPro" id="IPR004838">
    <property type="entry name" value="NHTrfase_class1_PyrdxlP-BS"/>
</dbReference>
<evidence type="ECO:0000256" key="2">
    <source>
        <dbReference type="ARBA" id="ARBA00007441"/>
    </source>
</evidence>
<feature type="compositionally biased region" description="Low complexity" evidence="7">
    <location>
        <begin position="12"/>
        <end position="22"/>
    </location>
</feature>
<evidence type="ECO:0000256" key="5">
    <source>
        <dbReference type="ARBA" id="ARBA00022898"/>
    </source>
</evidence>
<dbReference type="Gene3D" id="3.40.640.10">
    <property type="entry name" value="Type I PLP-dependent aspartate aminotransferase-like (Major domain)"/>
    <property type="match status" value="1"/>
</dbReference>
<dbReference type="PROSITE" id="PS00105">
    <property type="entry name" value="AA_TRANSFER_CLASS_1"/>
    <property type="match status" value="1"/>
</dbReference>
<dbReference type="OrthoDB" id="9763453at2"/>
<dbReference type="EC" id="2.6.1.-" evidence="6"/>
<dbReference type="InterPro" id="IPR015422">
    <property type="entry name" value="PyrdxlP-dep_Trfase_small"/>
</dbReference>
<comment type="cofactor">
    <cofactor evidence="1 6">
        <name>pyridoxal 5'-phosphate</name>
        <dbReference type="ChEBI" id="CHEBI:597326"/>
    </cofactor>
</comment>
<evidence type="ECO:0000256" key="4">
    <source>
        <dbReference type="ARBA" id="ARBA00022679"/>
    </source>
</evidence>
<dbReference type="SUPFAM" id="SSF53383">
    <property type="entry name" value="PLP-dependent transferases"/>
    <property type="match status" value="1"/>
</dbReference>
<dbReference type="FunFam" id="3.40.640.10:FF:000033">
    <property type="entry name" value="Aspartate aminotransferase"/>
    <property type="match status" value="1"/>
</dbReference>
<evidence type="ECO:0000256" key="3">
    <source>
        <dbReference type="ARBA" id="ARBA00022576"/>
    </source>
</evidence>
<evidence type="ECO:0000259" key="8">
    <source>
        <dbReference type="Pfam" id="PF00155"/>
    </source>
</evidence>
<feature type="region of interest" description="Disordered" evidence="7">
    <location>
        <begin position="1"/>
        <end position="25"/>
    </location>
</feature>
<evidence type="ECO:0000256" key="6">
    <source>
        <dbReference type="RuleBase" id="RU000481"/>
    </source>
</evidence>
<dbReference type="InterPro" id="IPR050596">
    <property type="entry name" value="AspAT/PAT-like"/>
</dbReference>
<accession>A0A291GLM4</accession>
<keyword evidence="4 6" id="KW-0808">Transferase</keyword>
<dbReference type="Pfam" id="PF00155">
    <property type="entry name" value="Aminotran_1_2"/>
    <property type="match status" value="1"/>
</dbReference>
<feature type="domain" description="Aminotransferase class I/classII large" evidence="8">
    <location>
        <begin position="53"/>
        <end position="411"/>
    </location>
</feature>
<evidence type="ECO:0000256" key="7">
    <source>
        <dbReference type="SAM" id="MobiDB-lite"/>
    </source>
</evidence>
<sequence length="418" mass="44418">MTTDDASIPANSPQSSQHSSPHARISQRVGMIQPSATLAVDATAKALKAAGRPVIGFGAGEPDFPTPAHIVEAAVEAAQDPRNHRYSATGGLPELKQALAGSFSGSTGLEIDPAQVLVTNGGKQAVFQTFATLLDPGDEVILPAPYWTTYPEAIRQTGATEVPVLAGVEQNYVPTVEQLEAARTDRTRALVLCSPSNPTGVVLTPEQVAEIGRWALEHGIWVVTDEIYQSLTYEGMPFTSVLKAVPELAETTVLLGGVAKSFAMTGWRVGWMVGPVDVIKAATNLQSHLTSHVNNIAQRAALAALTGPKEPVEEMRVAFDRRRRLIVEKLSQVPGFTVPTPTGAFYAFPDVSQVLGRTLRGREITTSTELATVILEEAEVAAVPGEAFGAPGHLRFSYALADDDITDGIDRVIALLSE</sequence>
<keyword evidence="10" id="KW-1185">Reference proteome</keyword>
<evidence type="ECO:0000313" key="10">
    <source>
        <dbReference type="Proteomes" id="UP000218165"/>
    </source>
</evidence>
<dbReference type="InterPro" id="IPR015421">
    <property type="entry name" value="PyrdxlP-dep_Trfase_major"/>
</dbReference>
<dbReference type="Proteomes" id="UP000218165">
    <property type="component" value="Chromosome"/>
</dbReference>
<dbReference type="InterPro" id="IPR015424">
    <property type="entry name" value="PyrdxlP-dep_Trfase"/>
</dbReference>
<name>A0A291GLM4_9MICO</name>
<protein>
    <recommendedName>
        <fullName evidence="6">Aminotransferase</fullName>
        <ecNumber evidence="6">2.6.1.-</ecNumber>
    </recommendedName>
</protein>
<dbReference type="Gene3D" id="3.90.1150.10">
    <property type="entry name" value="Aspartate Aminotransferase, domain 1"/>
    <property type="match status" value="1"/>
</dbReference>
<evidence type="ECO:0000256" key="1">
    <source>
        <dbReference type="ARBA" id="ARBA00001933"/>
    </source>
</evidence>
<dbReference type="CDD" id="cd00609">
    <property type="entry name" value="AAT_like"/>
    <property type="match status" value="1"/>
</dbReference>
<dbReference type="InterPro" id="IPR004839">
    <property type="entry name" value="Aminotransferase_I/II_large"/>
</dbReference>
<keyword evidence="5" id="KW-0663">Pyridoxal phosphate</keyword>
<reference evidence="10" key="1">
    <citation type="submission" date="2017-09" db="EMBL/GenBank/DDBJ databases">
        <title>Brachybacterium sp. VM2412.</title>
        <authorList>
            <person name="Tak E.J."/>
            <person name="Bae J.-W."/>
        </authorList>
    </citation>
    <scope>NUCLEOTIDE SEQUENCE [LARGE SCALE GENOMIC DNA]</scope>
    <source>
        <strain evidence="10">VM2412</strain>
    </source>
</reference>
<organism evidence="9 10">
    <name type="scientific">Brachybacterium vulturis</name>
    <dbReference type="NCBI Taxonomy" id="2017484"/>
    <lineage>
        <taxon>Bacteria</taxon>
        <taxon>Bacillati</taxon>
        <taxon>Actinomycetota</taxon>
        <taxon>Actinomycetes</taxon>
        <taxon>Micrococcales</taxon>
        <taxon>Dermabacteraceae</taxon>
        <taxon>Brachybacterium</taxon>
    </lineage>
</organism>
<dbReference type="RefSeq" id="WP_096802394.1">
    <property type="nucleotide sequence ID" value="NZ_CP023563.1"/>
</dbReference>
<dbReference type="AlphaFoldDB" id="A0A291GLM4"/>
<feature type="compositionally biased region" description="Polar residues" evidence="7">
    <location>
        <begin position="1"/>
        <end position="11"/>
    </location>
</feature>
<dbReference type="GO" id="GO:0008483">
    <property type="term" value="F:transaminase activity"/>
    <property type="evidence" value="ECO:0007669"/>
    <property type="project" value="UniProtKB-KW"/>
</dbReference>
<dbReference type="PANTHER" id="PTHR46383:SF1">
    <property type="entry name" value="ASPARTATE AMINOTRANSFERASE"/>
    <property type="match status" value="1"/>
</dbReference>
<dbReference type="PANTHER" id="PTHR46383">
    <property type="entry name" value="ASPARTATE AMINOTRANSFERASE"/>
    <property type="match status" value="1"/>
</dbReference>
<comment type="similarity">
    <text evidence="2 6">Belongs to the class-I pyridoxal-phosphate-dependent aminotransferase family.</text>
</comment>
<dbReference type="KEGG" id="brz:CFK38_06765"/>
<proteinExistence type="inferred from homology"/>
<dbReference type="GO" id="GO:0006520">
    <property type="term" value="P:amino acid metabolic process"/>
    <property type="evidence" value="ECO:0007669"/>
    <property type="project" value="InterPro"/>
</dbReference>
<dbReference type="EMBL" id="CP023563">
    <property type="protein sequence ID" value="ATG51259.1"/>
    <property type="molecule type" value="Genomic_DNA"/>
</dbReference>
<evidence type="ECO:0000313" key="9">
    <source>
        <dbReference type="EMBL" id="ATG51259.1"/>
    </source>
</evidence>
<dbReference type="GO" id="GO:0030170">
    <property type="term" value="F:pyridoxal phosphate binding"/>
    <property type="evidence" value="ECO:0007669"/>
    <property type="project" value="InterPro"/>
</dbReference>
<gene>
    <name evidence="9" type="ORF">CFK38_06765</name>
</gene>
<keyword evidence="3 6" id="KW-0032">Aminotransferase</keyword>